<reference evidence="8" key="1">
    <citation type="submission" date="2020-02" db="EMBL/GenBank/DDBJ databases">
        <title>Flavobacterium sp. genome.</title>
        <authorList>
            <person name="Jung H.S."/>
            <person name="Baek J.H."/>
            <person name="Jeon C.O."/>
        </authorList>
    </citation>
    <scope>NUCLEOTIDE SEQUENCE</scope>
    <source>
        <strain evidence="8">SE-s28</strain>
    </source>
</reference>
<dbReference type="InterPro" id="IPR007197">
    <property type="entry name" value="rSAM"/>
</dbReference>
<dbReference type="InterPro" id="IPR023404">
    <property type="entry name" value="rSAM_horseshoe"/>
</dbReference>
<accession>A0A972FNN9</accession>
<name>A0A972FNN9_9FLAO</name>
<evidence type="ECO:0000259" key="6">
    <source>
        <dbReference type="PROSITE" id="PS51332"/>
    </source>
</evidence>
<dbReference type="GO" id="GO:0031419">
    <property type="term" value="F:cobalamin binding"/>
    <property type="evidence" value="ECO:0007669"/>
    <property type="project" value="InterPro"/>
</dbReference>
<dbReference type="SUPFAM" id="SSF52242">
    <property type="entry name" value="Cobalamin (vitamin B12)-binding domain"/>
    <property type="match status" value="1"/>
</dbReference>
<evidence type="ECO:0000313" key="8">
    <source>
        <dbReference type="EMBL" id="NMH29394.1"/>
    </source>
</evidence>
<proteinExistence type="predicted"/>
<keyword evidence="3" id="KW-0479">Metal-binding</keyword>
<dbReference type="GO" id="GO:0051539">
    <property type="term" value="F:4 iron, 4 sulfur cluster binding"/>
    <property type="evidence" value="ECO:0007669"/>
    <property type="project" value="UniProtKB-KW"/>
</dbReference>
<dbReference type="CDD" id="cd01335">
    <property type="entry name" value="Radical_SAM"/>
    <property type="match status" value="1"/>
</dbReference>
<dbReference type="Proteomes" id="UP000712080">
    <property type="component" value="Unassembled WGS sequence"/>
</dbReference>
<keyword evidence="4" id="KW-0408">Iron</keyword>
<evidence type="ECO:0000256" key="5">
    <source>
        <dbReference type="ARBA" id="ARBA00023014"/>
    </source>
</evidence>
<comment type="caution">
    <text evidence="8">The sequence shown here is derived from an EMBL/GenBank/DDBJ whole genome shotgun (WGS) entry which is preliminary data.</text>
</comment>
<feature type="domain" description="B12-binding" evidence="6">
    <location>
        <begin position="8"/>
        <end position="145"/>
    </location>
</feature>
<evidence type="ECO:0000259" key="7">
    <source>
        <dbReference type="PROSITE" id="PS51918"/>
    </source>
</evidence>
<dbReference type="RefSeq" id="WP_169528487.1">
    <property type="nucleotide sequence ID" value="NZ_JAAMPU010000108.1"/>
</dbReference>
<dbReference type="InterPro" id="IPR051198">
    <property type="entry name" value="BchE-like"/>
</dbReference>
<dbReference type="InterPro" id="IPR058240">
    <property type="entry name" value="rSAM_sf"/>
</dbReference>
<dbReference type="Pfam" id="PF04055">
    <property type="entry name" value="Radical_SAM"/>
    <property type="match status" value="1"/>
</dbReference>
<dbReference type="SFLD" id="SFLDG01123">
    <property type="entry name" value="methyltransferase_(Class_B)"/>
    <property type="match status" value="1"/>
</dbReference>
<dbReference type="NCBIfam" id="TIGR02026">
    <property type="entry name" value="BchE"/>
    <property type="match status" value="1"/>
</dbReference>
<dbReference type="SFLD" id="SFLDS00029">
    <property type="entry name" value="Radical_SAM"/>
    <property type="match status" value="1"/>
</dbReference>
<dbReference type="PANTHER" id="PTHR43409:SF13">
    <property type="entry name" value="ANAEROBIC MAGNESIUM-PROTOPORPHYRIN IX MONOMETHYL ESTER CYCLASE"/>
    <property type="match status" value="1"/>
</dbReference>
<dbReference type="CDD" id="cd02068">
    <property type="entry name" value="radical_SAM_B12_BD"/>
    <property type="match status" value="1"/>
</dbReference>
<dbReference type="PROSITE" id="PS51332">
    <property type="entry name" value="B12_BINDING"/>
    <property type="match status" value="1"/>
</dbReference>
<evidence type="ECO:0000256" key="4">
    <source>
        <dbReference type="ARBA" id="ARBA00023004"/>
    </source>
</evidence>
<dbReference type="InterPro" id="IPR006638">
    <property type="entry name" value="Elp3/MiaA/NifB-like_rSAM"/>
</dbReference>
<dbReference type="SUPFAM" id="SSF102114">
    <property type="entry name" value="Radical SAM enzymes"/>
    <property type="match status" value="1"/>
</dbReference>
<keyword evidence="2" id="KW-0949">S-adenosyl-L-methionine</keyword>
<evidence type="ECO:0000256" key="3">
    <source>
        <dbReference type="ARBA" id="ARBA00022723"/>
    </source>
</evidence>
<dbReference type="Pfam" id="PF02310">
    <property type="entry name" value="B12-binding"/>
    <property type="match status" value="1"/>
</dbReference>
<evidence type="ECO:0000313" key="9">
    <source>
        <dbReference type="Proteomes" id="UP000712080"/>
    </source>
</evidence>
<dbReference type="InterPro" id="IPR034466">
    <property type="entry name" value="Methyltransferase_Class_B"/>
</dbReference>
<dbReference type="PROSITE" id="PS51918">
    <property type="entry name" value="RADICAL_SAM"/>
    <property type="match status" value="1"/>
</dbReference>
<comment type="cofactor">
    <cofactor evidence="1">
        <name>[4Fe-4S] cluster</name>
        <dbReference type="ChEBI" id="CHEBI:49883"/>
    </cofactor>
</comment>
<dbReference type="EMBL" id="JAAMPU010000108">
    <property type="protein sequence ID" value="NMH29394.1"/>
    <property type="molecule type" value="Genomic_DNA"/>
</dbReference>
<gene>
    <name evidence="8" type="primary">bchE</name>
    <name evidence="8" type="ORF">G6047_15250</name>
</gene>
<evidence type="ECO:0000256" key="1">
    <source>
        <dbReference type="ARBA" id="ARBA00001966"/>
    </source>
</evidence>
<dbReference type="GO" id="GO:0005829">
    <property type="term" value="C:cytosol"/>
    <property type="evidence" value="ECO:0007669"/>
    <property type="project" value="TreeGrafter"/>
</dbReference>
<sequence length="484" mass="56504">MKILIVNPPHLSIGSRLAGEHLPPLGLLSIGGPLIDSGHEVSLLDSDYFNDSIPSVVQKIKEVNPEVLLMGHSGSTSAQPVIEDISRMVKLRNPELKIIIGGVFPTYHWKEILQKNESIDYIVCGEGEETITKLVSAIEQQSELNDIRGIAYRNSREIIKMPPAATIKSLDDFRIGWELMDGYHYTYWGKRKAVVIQFSRGCPYPCTYCGQSLFWKKWRHRSAKSLVDEMEMLHKKMGVIVFNFADENPSSNPKAWREFLQELVSRNLKLILVASIRADNIVRDADYLHLYKKAGFERFLLGIENYDEAILENIKKAGEISKDKEAIQLLRQHNILSMATYVVGFGEEKPRDFYNSLKQLLSYDPDQVQLLYATPHKWTPYFEEVRDKEIILTDQRKWDYKHQVISTRFVKPWLVILFVKAIEIFMQTRPKALIRLFFHRDARLRSAMRWYSRIGKRVWFWELHQFFFVTPLSKERMKMKDFWA</sequence>
<organism evidence="8 9">
    <name type="scientific">Flavobacterium silvaticum</name>
    <dbReference type="NCBI Taxonomy" id="1852020"/>
    <lineage>
        <taxon>Bacteria</taxon>
        <taxon>Pseudomonadati</taxon>
        <taxon>Bacteroidota</taxon>
        <taxon>Flavobacteriia</taxon>
        <taxon>Flavobacteriales</taxon>
        <taxon>Flavobacteriaceae</taxon>
        <taxon>Flavobacterium</taxon>
    </lineage>
</organism>
<dbReference type="Gene3D" id="3.80.30.20">
    <property type="entry name" value="tm_1862 like domain"/>
    <property type="match status" value="1"/>
</dbReference>
<keyword evidence="5" id="KW-0411">Iron-sulfur</keyword>
<protein>
    <submittedName>
        <fullName evidence="8">Magnesium-protoporphyrin IX monomethyl ester anaerobic oxidative cyclase</fullName>
    </submittedName>
</protein>
<dbReference type="InterPro" id="IPR006158">
    <property type="entry name" value="Cobalamin-bd"/>
</dbReference>
<evidence type="ECO:0000256" key="2">
    <source>
        <dbReference type="ARBA" id="ARBA00022691"/>
    </source>
</evidence>
<dbReference type="GO" id="GO:0003824">
    <property type="term" value="F:catalytic activity"/>
    <property type="evidence" value="ECO:0007669"/>
    <property type="project" value="InterPro"/>
</dbReference>
<feature type="domain" description="Radical SAM core" evidence="7">
    <location>
        <begin position="188"/>
        <end position="408"/>
    </location>
</feature>
<dbReference type="GO" id="GO:0046872">
    <property type="term" value="F:metal ion binding"/>
    <property type="evidence" value="ECO:0007669"/>
    <property type="project" value="UniProtKB-KW"/>
</dbReference>
<dbReference type="InterPro" id="IPR036724">
    <property type="entry name" value="Cobalamin-bd_sf"/>
</dbReference>
<dbReference type="AlphaFoldDB" id="A0A972FNN9"/>
<dbReference type="SFLD" id="SFLDG01082">
    <property type="entry name" value="B12-binding_domain_containing"/>
    <property type="match status" value="1"/>
</dbReference>
<dbReference type="PANTHER" id="PTHR43409">
    <property type="entry name" value="ANAEROBIC MAGNESIUM-PROTOPORPHYRIN IX MONOMETHYL ESTER CYCLASE-RELATED"/>
    <property type="match status" value="1"/>
</dbReference>
<dbReference type="SMART" id="SM00729">
    <property type="entry name" value="Elp3"/>
    <property type="match status" value="1"/>
</dbReference>
<dbReference type="Gene3D" id="3.40.50.280">
    <property type="entry name" value="Cobalamin-binding domain"/>
    <property type="match status" value="1"/>
</dbReference>
<keyword evidence="9" id="KW-1185">Reference proteome</keyword>